<sequence length="75" mass="8160">MTEFHGGTIPATHEVWTVTFGNESVCEELDVLVPLRSSGETIREAAQQILDADYLPGLAITDVSPFLGVTIWSAR</sequence>
<comment type="caution">
    <text evidence="1">The sequence shown here is derived from an EMBL/GenBank/DDBJ whole genome shotgun (WGS) entry which is preliminary data.</text>
</comment>
<accession>A0ABT4MUZ6</accession>
<dbReference type="RefSeq" id="WP_301570637.1">
    <property type="nucleotide sequence ID" value="NZ_JAPWIE010000002.1"/>
</dbReference>
<evidence type="ECO:0000313" key="1">
    <source>
        <dbReference type="EMBL" id="MCZ4550096.1"/>
    </source>
</evidence>
<gene>
    <name evidence="1" type="ORF">O4213_08880</name>
</gene>
<organism evidence="1 2">
    <name type="scientific">Gordonia rubripertincta</name>
    <name type="common">Rhodococcus corallinus</name>
    <dbReference type="NCBI Taxonomy" id="36822"/>
    <lineage>
        <taxon>Bacteria</taxon>
        <taxon>Bacillati</taxon>
        <taxon>Actinomycetota</taxon>
        <taxon>Actinomycetes</taxon>
        <taxon>Mycobacteriales</taxon>
        <taxon>Gordoniaceae</taxon>
        <taxon>Gordonia</taxon>
    </lineage>
</organism>
<evidence type="ECO:0000313" key="2">
    <source>
        <dbReference type="Proteomes" id="UP001067235"/>
    </source>
</evidence>
<keyword evidence="2" id="KW-1185">Reference proteome</keyword>
<protein>
    <recommendedName>
        <fullName evidence="3">DUF1902 domain-containing protein</fullName>
    </recommendedName>
</protein>
<dbReference type="EMBL" id="JAPWIE010000002">
    <property type="protein sequence ID" value="MCZ4550096.1"/>
    <property type="molecule type" value="Genomic_DNA"/>
</dbReference>
<reference evidence="1" key="1">
    <citation type="submission" date="2022-12" db="EMBL/GenBank/DDBJ databases">
        <authorList>
            <person name="Krivoruchko A.V."/>
            <person name="Elkin A."/>
        </authorList>
    </citation>
    <scope>NUCLEOTIDE SEQUENCE</scope>
    <source>
        <strain evidence="1">IEGM 1388</strain>
    </source>
</reference>
<name>A0ABT4MUZ6_GORRU</name>
<proteinExistence type="predicted"/>
<dbReference type="Proteomes" id="UP001067235">
    <property type="component" value="Unassembled WGS sequence"/>
</dbReference>
<evidence type="ECO:0008006" key="3">
    <source>
        <dbReference type="Google" id="ProtNLM"/>
    </source>
</evidence>